<dbReference type="PANTHER" id="PTHR33608">
    <property type="entry name" value="BLL2464 PROTEIN"/>
    <property type="match status" value="1"/>
</dbReference>
<dbReference type="PANTHER" id="PTHR33608:SF3">
    <property type="entry name" value="SLR2013 PROTEIN"/>
    <property type="match status" value="1"/>
</dbReference>
<evidence type="ECO:0000313" key="3">
    <source>
        <dbReference type="EMBL" id="MEK8047057.1"/>
    </source>
</evidence>
<evidence type="ECO:0000256" key="1">
    <source>
        <dbReference type="SAM" id="MobiDB-lite"/>
    </source>
</evidence>
<proteinExistence type="predicted"/>
<feature type="region of interest" description="Disordered" evidence="1">
    <location>
        <begin position="1"/>
        <end position="25"/>
    </location>
</feature>
<feature type="compositionally biased region" description="Low complexity" evidence="1">
    <location>
        <begin position="1"/>
        <end position="11"/>
    </location>
</feature>
<reference evidence="3 4" key="1">
    <citation type="submission" date="2024-04" db="EMBL/GenBank/DDBJ databases">
        <title>Novel species of the genus Ideonella isolated from streams.</title>
        <authorList>
            <person name="Lu H."/>
        </authorList>
    </citation>
    <scope>NUCLEOTIDE SEQUENCE [LARGE SCALE GENOMIC DNA]</scope>
    <source>
        <strain evidence="3 4">LYT19W</strain>
    </source>
</reference>
<comment type="caution">
    <text evidence="3">The sequence shown here is derived from an EMBL/GenBank/DDBJ whole genome shotgun (WGS) entry which is preliminary data.</text>
</comment>
<accession>A0ABU9C8X2</accession>
<dbReference type="SUPFAM" id="SSF53300">
    <property type="entry name" value="vWA-like"/>
    <property type="match status" value="1"/>
</dbReference>
<organism evidence="3 4">
    <name type="scientific">Ideonella margarita</name>
    <dbReference type="NCBI Taxonomy" id="2984191"/>
    <lineage>
        <taxon>Bacteria</taxon>
        <taxon>Pseudomonadati</taxon>
        <taxon>Pseudomonadota</taxon>
        <taxon>Betaproteobacteria</taxon>
        <taxon>Burkholderiales</taxon>
        <taxon>Sphaerotilaceae</taxon>
        <taxon>Ideonella</taxon>
    </lineage>
</organism>
<name>A0ABU9C8X2_9BURK</name>
<dbReference type="Proteomes" id="UP001379945">
    <property type="component" value="Unassembled WGS sequence"/>
</dbReference>
<dbReference type="InterPro" id="IPR036465">
    <property type="entry name" value="vWFA_dom_sf"/>
</dbReference>
<sequence>MAAAQKAQASPATPPGQQAGNHPTVRLLPGRTLPRWLLALAAAHLALAWLAAPATWPHALLAVAVVAGVLWLGLDLWRARRAWLQHPLQVHRPMPRVLALGVAHTVSIRLSLPAGAPHAWHGELFDGVDATCDSSGLPASFQLAPGESVTLSYTLWPRHRGAGRLTPPQLRLRSPAGGWQLQVQAGEGVAFKVYPNFSELARFAWLASDQRLAEMGIRQAAQRGSGTDFRQLADYQAGDPVRHIDWRATQRRGKPVVRQYQDERDQRVIFLLDCGRRMRADDRTGPRQAEHFDQVLNALALTAHVALKAGDEVGLMTFGHATGEGRQLAPRKGTAALDQLLESVHDLQPGTQHPDYVDAARNLMRQSPRRALVIWLTNFRDDDVSELAPALRLLRQRHVTMVASLREPVLADLAAQPLQNGPAAAEVATAHWLAQARADAFARLQDRHGLIVDVPPNELAAALVTRYLAVKRQQLL</sequence>
<dbReference type="EMBL" id="JBBUTI010000007">
    <property type="protein sequence ID" value="MEK8047057.1"/>
    <property type="molecule type" value="Genomic_DNA"/>
</dbReference>
<evidence type="ECO:0000313" key="4">
    <source>
        <dbReference type="Proteomes" id="UP001379945"/>
    </source>
</evidence>
<feature type="domain" description="DUF58" evidence="2">
    <location>
        <begin position="234"/>
        <end position="409"/>
    </location>
</feature>
<dbReference type="Gene3D" id="3.40.50.410">
    <property type="entry name" value="von Willebrand factor, type A domain"/>
    <property type="match status" value="1"/>
</dbReference>
<evidence type="ECO:0000259" key="2">
    <source>
        <dbReference type="Pfam" id="PF01882"/>
    </source>
</evidence>
<dbReference type="RefSeq" id="WP_341399356.1">
    <property type="nucleotide sequence ID" value="NZ_JBBUTI010000007.1"/>
</dbReference>
<protein>
    <submittedName>
        <fullName evidence="3">DUF58 domain-containing protein</fullName>
    </submittedName>
</protein>
<dbReference type="Pfam" id="PF01882">
    <property type="entry name" value="DUF58"/>
    <property type="match status" value="1"/>
</dbReference>
<gene>
    <name evidence="3" type="ORF">AACH00_11900</name>
</gene>
<keyword evidence="4" id="KW-1185">Reference proteome</keyword>
<dbReference type="InterPro" id="IPR002881">
    <property type="entry name" value="DUF58"/>
</dbReference>